<accession>A0A392RXA7</accession>
<dbReference type="AlphaFoldDB" id="A0A392RXA7"/>
<name>A0A392RXA7_9FABA</name>
<keyword evidence="1" id="KW-0812">Transmembrane</keyword>
<protein>
    <submittedName>
        <fullName evidence="2">Uncharacterized protein</fullName>
    </submittedName>
</protein>
<evidence type="ECO:0000313" key="2">
    <source>
        <dbReference type="EMBL" id="MCI41248.1"/>
    </source>
</evidence>
<keyword evidence="1" id="KW-1133">Transmembrane helix</keyword>
<dbReference type="Proteomes" id="UP000265520">
    <property type="component" value="Unassembled WGS sequence"/>
</dbReference>
<proteinExistence type="predicted"/>
<sequence length="56" mass="6203">METTTVPVTDQNLLNYSNITVVTCQRFSNKSNITVNFYGTMITVVVTASASVVDQW</sequence>
<reference evidence="2 3" key="1">
    <citation type="journal article" date="2018" name="Front. Plant Sci.">
        <title>Red Clover (Trifolium pratense) and Zigzag Clover (T. medium) - A Picture of Genomic Similarities and Differences.</title>
        <authorList>
            <person name="Dluhosova J."/>
            <person name="Istvanek J."/>
            <person name="Nedelnik J."/>
            <person name="Repkova J."/>
        </authorList>
    </citation>
    <scope>NUCLEOTIDE SEQUENCE [LARGE SCALE GENOMIC DNA]</scope>
    <source>
        <strain evidence="3">cv. 10/8</strain>
        <tissue evidence="2">Leaf</tissue>
    </source>
</reference>
<feature type="transmembrane region" description="Helical" evidence="1">
    <location>
        <begin position="35"/>
        <end position="53"/>
    </location>
</feature>
<evidence type="ECO:0000313" key="3">
    <source>
        <dbReference type="Proteomes" id="UP000265520"/>
    </source>
</evidence>
<keyword evidence="3" id="KW-1185">Reference proteome</keyword>
<keyword evidence="1" id="KW-0472">Membrane</keyword>
<comment type="caution">
    <text evidence="2">The sequence shown here is derived from an EMBL/GenBank/DDBJ whole genome shotgun (WGS) entry which is preliminary data.</text>
</comment>
<evidence type="ECO:0000256" key="1">
    <source>
        <dbReference type="SAM" id="Phobius"/>
    </source>
</evidence>
<dbReference type="EMBL" id="LXQA010289748">
    <property type="protein sequence ID" value="MCI41248.1"/>
    <property type="molecule type" value="Genomic_DNA"/>
</dbReference>
<feature type="non-terminal residue" evidence="2">
    <location>
        <position position="56"/>
    </location>
</feature>
<organism evidence="2 3">
    <name type="scientific">Trifolium medium</name>
    <dbReference type="NCBI Taxonomy" id="97028"/>
    <lineage>
        <taxon>Eukaryota</taxon>
        <taxon>Viridiplantae</taxon>
        <taxon>Streptophyta</taxon>
        <taxon>Embryophyta</taxon>
        <taxon>Tracheophyta</taxon>
        <taxon>Spermatophyta</taxon>
        <taxon>Magnoliopsida</taxon>
        <taxon>eudicotyledons</taxon>
        <taxon>Gunneridae</taxon>
        <taxon>Pentapetalae</taxon>
        <taxon>rosids</taxon>
        <taxon>fabids</taxon>
        <taxon>Fabales</taxon>
        <taxon>Fabaceae</taxon>
        <taxon>Papilionoideae</taxon>
        <taxon>50 kb inversion clade</taxon>
        <taxon>NPAAA clade</taxon>
        <taxon>Hologalegina</taxon>
        <taxon>IRL clade</taxon>
        <taxon>Trifolieae</taxon>
        <taxon>Trifolium</taxon>
    </lineage>
</organism>